<dbReference type="InterPro" id="IPR000569">
    <property type="entry name" value="HECT_dom"/>
</dbReference>
<dbReference type="EMBL" id="AAXT01000002">
    <property type="protein sequence ID" value="EDO07485.1"/>
    <property type="molecule type" value="Genomic_DNA"/>
</dbReference>
<reference evidence="4 5" key="1">
    <citation type="journal article" date="2007" name="PLoS Pathog.">
        <title>Genome sequence of Babesia bovis and comparative analysis of apicomplexan hemoprotozoa.</title>
        <authorList>
            <person name="Brayton K.A."/>
            <person name="Lau A.O.T."/>
            <person name="Herndon D.R."/>
            <person name="Hannick L."/>
            <person name="Kappmeyer L.S."/>
            <person name="Berens S.J."/>
            <person name="Bidwell S.L."/>
            <person name="Brown W.C."/>
            <person name="Crabtree J."/>
            <person name="Fadrosh D."/>
            <person name="Feldblum T."/>
            <person name="Forberger H.A."/>
            <person name="Haas B.J."/>
            <person name="Howell J.M."/>
            <person name="Khouri H."/>
            <person name="Koo H."/>
            <person name="Mann D.J."/>
            <person name="Norimine J."/>
            <person name="Paulsen I.T."/>
            <person name="Radune D."/>
            <person name="Ren Q."/>
            <person name="Smith R.K. Jr."/>
            <person name="Suarez C.E."/>
            <person name="White O."/>
            <person name="Wortman J.R."/>
            <person name="Knowles D.P. Jr."/>
            <person name="McElwain T.F."/>
            <person name="Nene V.M."/>
        </authorList>
    </citation>
    <scope>NUCLEOTIDE SEQUENCE [LARGE SCALE GENOMIC DNA]</scope>
    <source>
        <strain evidence="4">T2Bo</strain>
    </source>
</reference>
<dbReference type="Pfam" id="PF00023">
    <property type="entry name" value="Ank"/>
    <property type="match status" value="1"/>
</dbReference>
<keyword evidence="5" id="KW-1185">Reference proteome</keyword>
<protein>
    <submittedName>
        <fullName evidence="4">HECT/ubiquitin-transferase domain containing protein</fullName>
    </submittedName>
</protein>
<dbReference type="Proteomes" id="UP000002173">
    <property type="component" value="Unassembled WGS sequence"/>
</dbReference>
<dbReference type="Gene3D" id="3.30.2160.10">
    <property type="entry name" value="Hect, E3 ligase catalytic domain"/>
    <property type="match status" value="1"/>
</dbReference>
<feature type="domain" description="HECT" evidence="3">
    <location>
        <begin position="4304"/>
        <end position="4705"/>
    </location>
</feature>
<dbReference type="InterPro" id="IPR002110">
    <property type="entry name" value="Ankyrin_rpt"/>
</dbReference>
<evidence type="ECO:0000256" key="1">
    <source>
        <dbReference type="ARBA" id="ARBA00022786"/>
    </source>
</evidence>
<dbReference type="GeneID" id="5479287"/>
<dbReference type="InterPro" id="IPR035983">
    <property type="entry name" value="Hect_E3_ubiquitin_ligase"/>
</dbReference>
<dbReference type="InterPro" id="IPR042469">
    <property type="entry name" value="HECTD3"/>
</dbReference>
<reference evidence="5" key="2">
    <citation type="journal article" date="2020" name="Data Brief">
        <title>Transcriptome dataset of Babesia bovis life stages within vertebrate and invertebrate hosts.</title>
        <authorList>
            <person name="Ueti M.W."/>
            <person name="Johnson W.C."/>
            <person name="Kappmeyer L.S."/>
            <person name="Herndon D.R."/>
            <person name="Mousel M.R."/>
            <person name="Reif K.E."/>
            <person name="Taus N.S."/>
            <person name="Ifeonu O.O."/>
            <person name="Silva J.C."/>
            <person name="Suarez C.E."/>
            <person name="Brayton K.A."/>
        </authorList>
    </citation>
    <scope>NUCLEOTIDE SEQUENCE [LARGE SCALE GENOMIC DNA]</scope>
</reference>
<dbReference type="GO" id="GO:0004842">
    <property type="term" value="F:ubiquitin-protein transferase activity"/>
    <property type="evidence" value="ECO:0007669"/>
    <property type="project" value="InterPro"/>
</dbReference>
<dbReference type="PANTHER" id="PTHR46654:SF1">
    <property type="entry name" value="E3 UBIQUITIN-PROTEIN LIGASE HECTD3"/>
    <property type="match status" value="1"/>
</dbReference>
<dbReference type="SUPFAM" id="SSF56204">
    <property type="entry name" value="Hect, E3 ligase catalytic domain"/>
    <property type="match status" value="1"/>
</dbReference>
<comment type="caution">
    <text evidence="4">The sequence shown here is derived from an EMBL/GenBank/DDBJ whole genome shotgun (WGS) entry which is preliminary data.</text>
</comment>
<dbReference type="Gene3D" id="3.30.2410.10">
    <property type="entry name" value="Hect, E3 ligase catalytic domain"/>
    <property type="match status" value="1"/>
</dbReference>
<dbReference type="RefSeq" id="XP_001611053.1">
    <property type="nucleotide sequence ID" value="XM_001611003.1"/>
</dbReference>
<organism evidence="4 5">
    <name type="scientific">Babesia bovis</name>
    <dbReference type="NCBI Taxonomy" id="5865"/>
    <lineage>
        <taxon>Eukaryota</taxon>
        <taxon>Sar</taxon>
        <taxon>Alveolata</taxon>
        <taxon>Apicomplexa</taxon>
        <taxon>Aconoidasida</taxon>
        <taxon>Piroplasmida</taxon>
        <taxon>Babesiidae</taxon>
        <taxon>Babesia</taxon>
    </lineage>
</organism>
<dbReference type="VEuPathDB" id="PiroplasmaDB:BBOV_IV011330"/>
<feature type="active site" description="Glycyl thioester intermediate" evidence="2">
    <location>
        <position position="4668"/>
    </location>
</feature>
<accession>A7ASG6</accession>
<evidence type="ECO:0000313" key="5">
    <source>
        <dbReference type="Proteomes" id="UP000002173"/>
    </source>
</evidence>
<dbReference type="SMART" id="SM00119">
    <property type="entry name" value="HECTc"/>
    <property type="match status" value="1"/>
</dbReference>
<gene>
    <name evidence="4" type="ORF">BBOV_IV011330</name>
</gene>
<evidence type="ECO:0000259" key="3">
    <source>
        <dbReference type="PROSITE" id="PS50237"/>
    </source>
</evidence>
<dbReference type="GO" id="GO:0005737">
    <property type="term" value="C:cytoplasm"/>
    <property type="evidence" value="ECO:0007669"/>
    <property type="project" value="TreeGrafter"/>
</dbReference>
<evidence type="ECO:0000313" key="4">
    <source>
        <dbReference type="EMBL" id="EDO07485.1"/>
    </source>
</evidence>
<keyword evidence="1 2" id="KW-0833">Ubl conjugation pathway</keyword>
<dbReference type="PROSITE" id="PS50237">
    <property type="entry name" value="HECT"/>
    <property type="match status" value="1"/>
</dbReference>
<dbReference type="OMA" id="FLWFANG"/>
<proteinExistence type="predicted"/>
<dbReference type="Pfam" id="PF00632">
    <property type="entry name" value="HECT"/>
    <property type="match status" value="1"/>
</dbReference>
<dbReference type="Gene3D" id="1.25.40.20">
    <property type="entry name" value="Ankyrin repeat-containing domain"/>
    <property type="match status" value="1"/>
</dbReference>
<dbReference type="InParanoid" id="A7ASG6"/>
<keyword evidence="4" id="KW-0808">Transferase</keyword>
<dbReference type="KEGG" id="bbo:BBOV_IV011330"/>
<dbReference type="eggNOG" id="KOG1426">
    <property type="taxonomic scope" value="Eukaryota"/>
</dbReference>
<dbReference type="InterPro" id="IPR036770">
    <property type="entry name" value="Ankyrin_rpt-contain_sf"/>
</dbReference>
<evidence type="ECO:0000256" key="2">
    <source>
        <dbReference type="PROSITE-ProRule" id="PRU00104"/>
    </source>
</evidence>
<sequence length="4713" mass="529637">MTYFRFSDSCRSSSGVDGIDREPLTSSSFSVEDELFWFRSLVYSKYTFLTRCRHSFDILDAPTFSLFQGIQPVIRKYNDRLVEAIFSGSATGSLLSTICECYKKDIEAVYKLRSRAQPINSLTLLYEPPIRHESGDRAENDFTTNDAEHACGDSEGDWAKDALEHSLKSVSIKFTDDPQSFLIKNRTQLFSKLLYNPDTSYYKALCSQLCHFGFSVEPLVSLFHKRRRQAVTPCDDNISRPLHLRPNALDSKGRTNHIDSTDVQDVSSRLKLSFESMIIRLKTTITSSTYSFTKTVLAADSQNDPELYDFLNNHLKSFQDDVLLCPCDYKKWTHLLVSGSSCEISATLRECYDVVSNHLALILSIVHKHRHSFLFELCIDLMFCVAIRHPNPCESLQCCLTYCKTYLIPDLRSLCNQSDSSENDTLLWLPRLSGSFDCLADLDYFALHHPLLLNGRECSDGGTCDRLYETSVPLVGCYVLSLDIEMSDSGLFDVNGPATTTDCFRLCVRKSGDNPSDMVSFISDGHQMVVLDSSLAVIDLHSLSCYRFEFLFYNGNLLIYLNGTRFYTNELCVSWDLNKSVDTILMTFEYNSRCLNVEEPWNISPGLRSEMIKRELATNVAYGNMSYNGSLFESLYERALFLYRVTTTFHDSASRIFYAFKGFSSDLHGWNSDFLRYVRLMFENLSHIFECIRIASDYYALSNTVNSLTLWRILAQTILSLVSTLRLSLSNPTARSKIPADLLDLMASCYIQCMRFRPLVVNSTEIGSYHLQFDIDDLSHAINMTAVCFVRSNVDIFTQMFSKLRLEVLSELLQVTVDLNDAKPDGIAGNNYILKALEYLNNSDCIKIFTKRALLPNTSHSLCRGSLGDIDFKNIWWNMIKRLLDSGRQYLLNSSRSRDVNTIPCTGKHSSSNDALSSPYYTCDSCVRFLPMPTSFRIGQYMNRISDAGEASLSFVPLFLCRLLLKHGVFYLCLNISECHKENSSVVLQNRLVNTTSPNTNKDRFCDWSNDVLLDVAADCTNNGLYNTQRIFNKDNVLILEYIMSRLVMNVEVGYTLAAKHLHELSSDLMSPFTACFYNFIQALSLIEIMDHIYELFERVGVADGYGWQVYRIYGFYIRLLPALLHVTLQIWVCIKRYSKEFNDFSIPMNYVVLQFHSLVSLLGKFSVVLFKHSRGYSRRHLNDCPQGLYTDTLAIIKGLDKSVSGEVPQWLLHGSYLSLDNNDDLVTSLRRLINLLQDINYDSGTLRCDTGLLSGYTYPSHHWASLIMSSNPEAIARLGPGFRIVHPSFERCQLGILAVFIHLLGCTYNHIDFSVRTSSQAILQLLQRLQTKHSLILSSLSEGQSMANLREQYVEDITSRCSWLINNTRCGSFHLDNVLTIEKSVDRSSRRSFSSSCEYKVGNGPAHSSGHMYTRLRSAGRRTSSRRCSTTDGGNISSYTRVSFSDNRSIEITPFIVDITRFLLYGPDISICKADLNSQRVSTVCRYAMWLSVQVLSTLINDIRIGNSSEDPYVYGRQLLVDVVCGPDVGSAILCSEGLHKVCLHFWSSIVSTCRDMVLVLSSEGITDPCRLGSLFHDIILRSQEYVLERLCSWYLSSGICNMELSSSIGLYVPMWARISLPFFVLQYSLGLDPMAQSRYASPIFSYLLSLLHPLGANFQDGSSLNFGVTSGIGSIIMVFVSYMALQTFSNAAMEVFRTLWSSKYVRYDVLRVRRGYLYLWVKRKCDMLESVYNPELRLDLLWSTSVCSYTDINLTQLSDAISNIGKESSEKKFEDVPNDISLWHMCPTTDSVITEASMLNTDSSEQGSGIDLRNDTFPICINVILSKCDGNSTFVDTVAIQHLDGKLEVDKGGSNWSVVSHDPDMATLHPLRSHLHFLVRFLLWVTFNSNIYICTGPVSTIDTVSCLVRLILTYLRDNCSLLSSFNSLCAPCETIPQEDRMAYRYTCANLEDDCNDVTFSGQFTNCNKCSTSLIYRNEVEYFWTSLVTRLSSEIIVTKNYYLAHYVMSCILSSFSLGYGQIESLLSCSRLGPAFCALFTACTRRACDKSLTDHSDVISTIEKDVDELLSPGLHGMFLYRWLPPLEICPREYVFNSAMMLFKTAYSTPDTDSKVGTTEEVDPFASFPHSAEFVAHNNSADFESEITGTSLHVTRAGDMGGIVLFRIPLDMVSTSSHGSVNFFILSSGRFGITVAPADCIFGSVTDLFVRNDVVGFMTSSSLPFTHDVFAATINYRVGDILAASFAIDQRDDGQVCLRTELLIGGNSIGSVLEVVYDPFSQSDPLRRMSLVFIFQDPQTIVYNGFSDTPAGSSGRVVSRETLSTFRSNTASDHHVDISLTAADGVSATENVVRQPSIPVAHRRTGNASANDRLTWAELNELSIDPMDDRPYIDPPDKMPSALVLTSDWNVGYDVPLDSGNTYDHLSRLYADTTWTDILNLDHGLIDITSATMFTESIQLYQSLFWSESIELSGLKLELVSQMCISFESVYNCLLTKVTPGPDELIFIRKSYSWLAVLGCDTDSDRWKTNLDNVSRTVMNFKLPWLLGSSSTTDSCCSQLTAESCRKLFESLSDLLSVPAITDSLLYLFNPDTCANLSKPEELGSRATLLAFGSAALLCCVILGKVLVEKGCVFDTMDPMSSFSDSVDKLFSLAYKLIGTGDMATGNIPEESFSTLLSMLGIDIGDDNSDLDSFSLNSRSESMPNDVALYTLWSAIYRAVESRRLNMPQMCSLDGKRIDRLAHNSRMFGTFDKNFHSGIRNPGASRHFYRLSRGDHILKSDVYDLLVILVAACPDYFIDRLISLEDTQCIELIRSCIQHFGIFYDPNGPDYWHWVYTAREVSVSAIDQYSCSVDPLYSLQRLLYLEGSSSHLNRILNVLYTELIYCVAMLIHDTESMIGTCDVIYWLLDILQRHPCCSGLIRRRFVTGYTWSLLHLLFINCSALPCKLAVVASRLTYWIAPSGDRSQMIMTTQYCATSALRRYHGVCSYYNVSDLDFFTNFDYSSEEHATKYWTAVLIHSFATSLSILMEYGCDPYFDVDDMVAMAHYISVGKGSGIGNDNYMRHILHIPAEFTVSSSVPTQYRIGDSDTLMNPVFVKSSRSRSLCLSFNVKHRTRVLLYHDRECLHLIGESVLHPDVHLLLSNGKPVYVDRGDPLPFNKMRQLCIVPVLVVHRDVGNIHYGARIRIGFVTSGMYNLTTSCPKVHLEGCLLYVEIEEDVRVSQMVYRDHVVWEFGLQSVTIKLPHEAELLRPYIVVLHPDLDYQEDVLVARSMLNVCVGKLCYCIYSPSSLSIKDCDSYREVQLPFRPGISMSNCSYLADSPSGKHLDMFDLLCVYDHSGIVDLDLMSSHMALPFVASLRVQSSHPDVYIGLEWLGLRFLWFANGTVEVPVDCPLYGSTVVRTRYAKFCGIGYDRDDLVSLQFVPGLLSLLFILNNDVRMVLDFRRFYDPLLDYCEIGRIDFCLCKHADYLDIPKLHLELFNAIIDNKVMCVHRILSQLKYHDITQARSLLEVPLSVNYPGGPYDNYNALYVCCLLNRCEILRYISLVPGVNFDSPCGSGSESPLMAAARHGCTMIISYLITLHGVDVNYRDSYGNTGIMHALMECANHNPAAVRIHSVQRTVQVLLAFGADILVRNGAGSTVLDLLPYHLKDMIPLCKFVINQYNLQQSMYVAPCASHLWPGLLGGSNLIFGCEDATTTNHFELTSLVIDNIDIYAEPHASVSQFNELLGYLPDLSLIEHGLDNIRDGIINACRSIGLSLLMRADGIGPGGTVSSPRPDIPLPVDIYLSPVKIDTNSDLIHGLRSVLLTFVDEIMQFRDWKLSNGVSTFCQLCTDFCRQLSTMSGYHALVSFISFEHRVTKLLQHSIFGEHLNIPSLPFRDPSDNRISITTLQWYTTLLSGTPLLECQYSLFTTDYLALSCGNAISRYLDNPGNSVLETDTDYPLPLFSSTCIDVEVTNGLYTFDKIRHTLNRSVSKELDMALHSISDLLSNSGHLKRKICAIVMQCGNTTDLASRLPPLDSPLWNGISLGLNALVDSLSKLKQLVVDHVSGAELTDVDFSMLLHHLALTVDESAVKEFIMGTSSGSIPTAKLSAVVEKMQIGDIASQGSDGEMFIVNVSDMNDPNSHIQDPFLSPVTFASCNSVIAAFCYLLVTDRLRYLEHVNLCFKFVAPVIGTVLNQGIVDYRPLQYLTCPSPEIFFSAPPCWSIENLKFTPESIDNTSHGISLGPPQLPVHWSVYFNNRCLIRRSLINEMYSKVFLSSPNVNRQRPYVTIRVSRGLSSTGTGLMSTLWYQSCYQLLGCNPDILRARNGQRPFMVVFRGEGATDFGGPFQELLSSIGNEVMSALDTGSHDNGCVKCPNSTGAHGLFQDTVLLKSGGNIHPMLSKLLNLPDLFKYNGYCCDTSIWCSSGCCTGSHAMGGTCVCNLMSRTCHREFPIEFPMYEALGRLFAMCVCMMNPLNVSLNPVVWKKFLGVSLGLRDISDFDKMSVDFLHRLSVSPDPDLYSDLCFTFAAPEGGTIDLLEGGSRIAVNQENLDTFVRLATHWLLTHGDVACTYLLRGFNAVLPVGRFRMLLDHRLLEFMVCGDPRIDLEVLRGHTISSSIQLKRDLFNVLARFDNRMLQLFLRFVSGRSRLPQSQIEWNMYVEYDQIRDNEDCDQRLPTAATCSFRLLVPRYSSTDILFQRLSYAVQHCMAIDLDGYQVNDDINDATM</sequence>
<dbReference type="PANTHER" id="PTHR46654">
    <property type="entry name" value="E3 UBIQUITIN-PROTEIN LIGASE HECTD3"/>
    <property type="match status" value="1"/>
</dbReference>
<dbReference type="STRING" id="5865.A7ASG6"/>
<dbReference type="Gene3D" id="3.90.1750.10">
    <property type="entry name" value="Hect, E3 ligase catalytic domains"/>
    <property type="match status" value="1"/>
</dbReference>
<name>A7ASG6_BABBO</name>
<dbReference type="SUPFAM" id="SSF48403">
    <property type="entry name" value="Ankyrin repeat"/>
    <property type="match status" value="1"/>
</dbReference>
<reference evidence="5" key="3">
    <citation type="journal article" date="2021" name="Int. J. Parasitol.">
        <title>Comparative analysis of gene expression between Babesia bovis blood stages and kinetes allowed by improved genome annotation.</title>
        <authorList>
            <person name="Ueti M.W."/>
            <person name="Johnson W.C."/>
            <person name="Kappmeyer L.S."/>
            <person name="Herndon D.R."/>
            <person name="Mousel M.R."/>
            <person name="Reif K.E."/>
            <person name="Taus N.S."/>
            <person name="Ifeonu O.O."/>
            <person name="Silva J.C."/>
            <person name="Suarez C.E."/>
            <person name="Brayton K.A."/>
        </authorList>
    </citation>
    <scope>NUCLEOTIDE SEQUENCE [LARGE SCALE GENOMIC DNA]</scope>
</reference>